<gene>
    <name evidence="3" type="ORF">CLBCK_08890</name>
    <name evidence="2" type="ORF">HF849_21600</name>
</gene>
<dbReference type="Proteomes" id="UP000190973">
    <property type="component" value="Unassembled WGS sequence"/>
</dbReference>
<keyword evidence="1" id="KW-0732">Signal</keyword>
<dbReference type="AlphaFoldDB" id="A0A1S8SDB4"/>
<evidence type="ECO:0000313" key="2">
    <source>
        <dbReference type="EMBL" id="NMF07288.1"/>
    </source>
</evidence>
<feature type="chain" id="PRO_5036310539" evidence="1">
    <location>
        <begin position="28"/>
        <end position="129"/>
    </location>
</feature>
<accession>A0A1S8SDB4</accession>
<feature type="signal peptide" evidence="1">
    <location>
        <begin position="1"/>
        <end position="27"/>
    </location>
</feature>
<dbReference type="EMBL" id="LZZI01000010">
    <property type="protein sequence ID" value="OOM63600.1"/>
    <property type="molecule type" value="Genomic_DNA"/>
</dbReference>
<dbReference type="Proteomes" id="UP000587880">
    <property type="component" value="Unassembled WGS sequence"/>
</dbReference>
<proteinExistence type="predicted"/>
<dbReference type="RefSeq" id="WP_077837665.1">
    <property type="nucleotide sequence ID" value="NZ_JABAGD010000055.1"/>
</dbReference>
<comment type="caution">
    <text evidence="3">The sequence shown here is derived from an EMBL/GenBank/DDBJ whole genome shotgun (WGS) entry which is preliminary data.</text>
</comment>
<protein>
    <submittedName>
        <fullName evidence="3">Uncharacterized protein</fullName>
    </submittedName>
</protein>
<organism evidence="3 4">
    <name type="scientific">Clostridium beijerinckii</name>
    <name type="common">Clostridium MP</name>
    <dbReference type="NCBI Taxonomy" id="1520"/>
    <lineage>
        <taxon>Bacteria</taxon>
        <taxon>Bacillati</taxon>
        <taxon>Bacillota</taxon>
        <taxon>Clostridia</taxon>
        <taxon>Eubacteriales</taxon>
        <taxon>Clostridiaceae</taxon>
        <taxon>Clostridium</taxon>
    </lineage>
</organism>
<evidence type="ECO:0000256" key="1">
    <source>
        <dbReference type="SAM" id="SignalP"/>
    </source>
</evidence>
<evidence type="ECO:0000313" key="3">
    <source>
        <dbReference type="EMBL" id="OOM63600.1"/>
    </source>
</evidence>
<sequence>MKKNFLTKLAAVALVMGAVVTALPASADTTYMSKVFSGTNDNNRSERKVIAAGEATFYGIAKAGTGDGYARKYVSSGTDKTVASVSVKNVSGKDTDNDDFTADGSSQYYMRWSGYSDGSQARLKIVGID</sequence>
<dbReference type="EMBL" id="JABAGD010000055">
    <property type="protein sequence ID" value="NMF07288.1"/>
    <property type="molecule type" value="Genomic_DNA"/>
</dbReference>
<name>A0A1S8SDB4_CLOBE</name>
<evidence type="ECO:0000313" key="5">
    <source>
        <dbReference type="Proteomes" id="UP000587880"/>
    </source>
</evidence>
<reference evidence="2 5" key="2">
    <citation type="submission" date="2020-04" db="EMBL/GenBank/DDBJ databases">
        <authorList>
            <person name="Hitch T.C.A."/>
            <person name="Wylensek D."/>
            <person name="Clavel T."/>
        </authorList>
    </citation>
    <scope>NUCLEOTIDE SEQUENCE [LARGE SCALE GENOMIC DNA]</scope>
    <source>
        <strain evidence="2 5">WB01_NA02</strain>
    </source>
</reference>
<reference evidence="3 4" key="1">
    <citation type="submission" date="2016-05" db="EMBL/GenBank/DDBJ databases">
        <title>Microbial solvent formation.</title>
        <authorList>
            <person name="Poehlein A."/>
            <person name="Montoya Solano J.D."/>
            <person name="Flitsch S."/>
            <person name="Krabben P."/>
            <person name="Duerre P."/>
            <person name="Daniel R."/>
        </authorList>
    </citation>
    <scope>NUCLEOTIDE SEQUENCE [LARGE SCALE GENOMIC DNA]</scope>
    <source>
        <strain evidence="3 4">DSM 53</strain>
    </source>
</reference>
<evidence type="ECO:0000313" key="4">
    <source>
        <dbReference type="Proteomes" id="UP000190973"/>
    </source>
</evidence>